<comment type="caution">
    <text evidence="2">The sequence shown here is derived from an EMBL/GenBank/DDBJ whole genome shotgun (WGS) entry which is preliminary data.</text>
</comment>
<feature type="region of interest" description="Disordered" evidence="1">
    <location>
        <begin position="53"/>
        <end position="96"/>
    </location>
</feature>
<dbReference type="AlphaFoldDB" id="A0AAD5XKG6"/>
<protein>
    <submittedName>
        <fullName evidence="2">Uncharacterized protein</fullName>
    </submittedName>
</protein>
<accession>A0AAD5XKG6</accession>
<reference evidence="2" key="1">
    <citation type="submission" date="2020-05" db="EMBL/GenBank/DDBJ databases">
        <title>Phylogenomic resolution of chytrid fungi.</title>
        <authorList>
            <person name="Stajich J.E."/>
            <person name="Amses K."/>
            <person name="Simmons R."/>
            <person name="Seto K."/>
            <person name="Myers J."/>
            <person name="Bonds A."/>
            <person name="Quandt C.A."/>
            <person name="Barry K."/>
            <person name="Liu P."/>
            <person name="Grigoriev I."/>
            <person name="Longcore J.E."/>
            <person name="James T.Y."/>
        </authorList>
    </citation>
    <scope>NUCLEOTIDE SEQUENCE</scope>
    <source>
        <strain evidence="2">JEL0513</strain>
    </source>
</reference>
<keyword evidence="3" id="KW-1185">Reference proteome</keyword>
<proteinExistence type="predicted"/>
<evidence type="ECO:0000313" key="3">
    <source>
        <dbReference type="Proteomes" id="UP001211907"/>
    </source>
</evidence>
<name>A0AAD5XKG6_9FUNG</name>
<dbReference type="EMBL" id="JADGJH010000048">
    <property type="protein sequence ID" value="KAJ3140467.1"/>
    <property type="molecule type" value="Genomic_DNA"/>
</dbReference>
<dbReference type="Proteomes" id="UP001211907">
    <property type="component" value="Unassembled WGS sequence"/>
</dbReference>
<gene>
    <name evidence="2" type="ORF">HK100_009375</name>
</gene>
<organism evidence="2 3">
    <name type="scientific">Physocladia obscura</name>
    <dbReference type="NCBI Taxonomy" id="109957"/>
    <lineage>
        <taxon>Eukaryota</taxon>
        <taxon>Fungi</taxon>
        <taxon>Fungi incertae sedis</taxon>
        <taxon>Chytridiomycota</taxon>
        <taxon>Chytridiomycota incertae sedis</taxon>
        <taxon>Chytridiomycetes</taxon>
        <taxon>Chytridiales</taxon>
        <taxon>Chytriomycetaceae</taxon>
        <taxon>Physocladia</taxon>
    </lineage>
</organism>
<evidence type="ECO:0000256" key="1">
    <source>
        <dbReference type="SAM" id="MobiDB-lite"/>
    </source>
</evidence>
<evidence type="ECO:0000313" key="2">
    <source>
        <dbReference type="EMBL" id="KAJ3140467.1"/>
    </source>
</evidence>
<sequence>MTPPSPSLKLAFTRWIKQTAAMSDKELDSRASLLSAQIITQILVTTTIRPASSKVSPKQRKVKAQKNSDSLYITRPRSSRGALLTPTPSPKQVSTDSSWRSLNFTYAGRRISSINNSITLSTIINDFSKFRSRSESLSPK</sequence>